<accession>A0AAN8XIT7</accession>
<organism evidence="1 2">
    <name type="scientific">Halocaridina rubra</name>
    <name type="common">Hawaiian red shrimp</name>
    <dbReference type="NCBI Taxonomy" id="373956"/>
    <lineage>
        <taxon>Eukaryota</taxon>
        <taxon>Metazoa</taxon>
        <taxon>Ecdysozoa</taxon>
        <taxon>Arthropoda</taxon>
        <taxon>Crustacea</taxon>
        <taxon>Multicrustacea</taxon>
        <taxon>Malacostraca</taxon>
        <taxon>Eumalacostraca</taxon>
        <taxon>Eucarida</taxon>
        <taxon>Decapoda</taxon>
        <taxon>Pleocyemata</taxon>
        <taxon>Caridea</taxon>
        <taxon>Atyoidea</taxon>
        <taxon>Atyidae</taxon>
        <taxon>Halocaridina</taxon>
    </lineage>
</organism>
<gene>
    <name evidence="1" type="ORF">SK128_008999</name>
</gene>
<dbReference type="EMBL" id="JAXCGZ010006168">
    <property type="protein sequence ID" value="KAK7080039.1"/>
    <property type="molecule type" value="Genomic_DNA"/>
</dbReference>
<dbReference type="AlphaFoldDB" id="A0AAN8XIT7"/>
<evidence type="ECO:0000313" key="1">
    <source>
        <dbReference type="EMBL" id="KAK7080039.1"/>
    </source>
</evidence>
<reference evidence="1 2" key="1">
    <citation type="submission" date="2023-11" db="EMBL/GenBank/DDBJ databases">
        <title>Halocaridina rubra genome assembly.</title>
        <authorList>
            <person name="Smith C."/>
        </authorList>
    </citation>
    <scope>NUCLEOTIDE SEQUENCE [LARGE SCALE GENOMIC DNA]</scope>
    <source>
        <strain evidence="1">EP-1</strain>
        <tissue evidence="1">Whole</tissue>
    </source>
</reference>
<proteinExistence type="predicted"/>
<dbReference type="Proteomes" id="UP001381693">
    <property type="component" value="Unassembled WGS sequence"/>
</dbReference>
<feature type="non-terminal residue" evidence="1">
    <location>
        <position position="1"/>
    </location>
</feature>
<evidence type="ECO:0000313" key="2">
    <source>
        <dbReference type="Proteomes" id="UP001381693"/>
    </source>
</evidence>
<comment type="caution">
    <text evidence="1">The sequence shown here is derived from an EMBL/GenBank/DDBJ whole genome shotgun (WGS) entry which is preliminary data.</text>
</comment>
<keyword evidence="2" id="KW-1185">Reference proteome</keyword>
<sequence length="54" mass="6503">DFERINALFQQTDRDPYDPAKELSMHYNSLYGRLYFKDRTPKILENVEFGAKFN</sequence>
<name>A0AAN8XIT7_HALRR</name>
<protein>
    <submittedName>
        <fullName evidence="1">Uncharacterized protein</fullName>
    </submittedName>
</protein>